<accession>A0A9D4QDW2</accession>
<name>A0A9D4QDW2_RHISA</name>
<evidence type="ECO:0000313" key="2">
    <source>
        <dbReference type="EMBL" id="KAH7972943.1"/>
    </source>
</evidence>
<feature type="region of interest" description="Disordered" evidence="1">
    <location>
        <begin position="73"/>
        <end position="175"/>
    </location>
</feature>
<reference evidence="2" key="1">
    <citation type="journal article" date="2020" name="Cell">
        <title>Large-Scale Comparative Analyses of Tick Genomes Elucidate Their Genetic Diversity and Vector Capacities.</title>
        <authorList>
            <consortium name="Tick Genome and Microbiome Consortium (TIGMIC)"/>
            <person name="Jia N."/>
            <person name="Wang J."/>
            <person name="Shi W."/>
            <person name="Du L."/>
            <person name="Sun Y."/>
            <person name="Zhan W."/>
            <person name="Jiang J.F."/>
            <person name="Wang Q."/>
            <person name="Zhang B."/>
            <person name="Ji P."/>
            <person name="Bell-Sakyi L."/>
            <person name="Cui X.M."/>
            <person name="Yuan T.T."/>
            <person name="Jiang B.G."/>
            <person name="Yang W.F."/>
            <person name="Lam T.T."/>
            <person name="Chang Q.C."/>
            <person name="Ding S.J."/>
            <person name="Wang X.J."/>
            <person name="Zhu J.G."/>
            <person name="Ruan X.D."/>
            <person name="Zhao L."/>
            <person name="Wei J.T."/>
            <person name="Ye R.Z."/>
            <person name="Que T.C."/>
            <person name="Du C.H."/>
            <person name="Zhou Y.H."/>
            <person name="Cheng J.X."/>
            <person name="Dai P.F."/>
            <person name="Guo W.B."/>
            <person name="Han X.H."/>
            <person name="Huang E.J."/>
            <person name="Li L.F."/>
            <person name="Wei W."/>
            <person name="Gao Y.C."/>
            <person name="Liu J.Z."/>
            <person name="Shao H.Z."/>
            <person name="Wang X."/>
            <person name="Wang C.C."/>
            <person name="Yang T.C."/>
            <person name="Huo Q.B."/>
            <person name="Li W."/>
            <person name="Chen H.Y."/>
            <person name="Chen S.E."/>
            <person name="Zhou L.G."/>
            <person name="Ni X.B."/>
            <person name="Tian J.H."/>
            <person name="Sheng Y."/>
            <person name="Liu T."/>
            <person name="Pan Y.S."/>
            <person name="Xia L.Y."/>
            <person name="Li J."/>
            <person name="Zhao F."/>
            <person name="Cao W.C."/>
        </authorList>
    </citation>
    <scope>NUCLEOTIDE SEQUENCE</scope>
    <source>
        <strain evidence="2">Rsan-2018</strain>
    </source>
</reference>
<comment type="caution">
    <text evidence="2">The sequence shown here is derived from an EMBL/GenBank/DDBJ whole genome shotgun (WGS) entry which is preliminary data.</text>
</comment>
<protein>
    <submittedName>
        <fullName evidence="2">Uncharacterized protein</fullName>
    </submittedName>
</protein>
<evidence type="ECO:0000313" key="3">
    <source>
        <dbReference type="Proteomes" id="UP000821837"/>
    </source>
</evidence>
<evidence type="ECO:0000256" key="1">
    <source>
        <dbReference type="SAM" id="MobiDB-lite"/>
    </source>
</evidence>
<keyword evidence="3" id="KW-1185">Reference proteome</keyword>
<feature type="compositionally biased region" description="Basic residues" evidence="1">
    <location>
        <begin position="132"/>
        <end position="142"/>
    </location>
</feature>
<dbReference type="EMBL" id="JABSTV010001247">
    <property type="protein sequence ID" value="KAH7972943.1"/>
    <property type="molecule type" value="Genomic_DNA"/>
</dbReference>
<dbReference type="Proteomes" id="UP000821837">
    <property type="component" value="Chromosome 11"/>
</dbReference>
<feature type="compositionally biased region" description="Low complexity" evidence="1">
    <location>
        <begin position="89"/>
        <end position="98"/>
    </location>
</feature>
<reference evidence="2" key="2">
    <citation type="submission" date="2021-09" db="EMBL/GenBank/DDBJ databases">
        <authorList>
            <person name="Jia N."/>
            <person name="Wang J."/>
            <person name="Shi W."/>
            <person name="Du L."/>
            <person name="Sun Y."/>
            <person name="Zhan W."/>
            <person name="Jiang J."/>
            <person name="Wang Q."/>
            <person name="Zhang B."/>
            <person name="Ji P."/>
            <person name="Sakyi L.B."/>
            <person name="Cui X."/>
            <person name="Yuan T."/>
            <person name="Jiang B."/>
            <person name="Yang W."/>
            <person name="Lam T.T.-Y."/>
            <person name="Chang Q."/>
            <person name="Ding S."/>
            <person name="Wang X."/>
            <person name="Zhu J."/>
            <person name="Ruan X."/>
            <person name="Zhao L."/>
            <person name="Wei J."/>
            <person name="Que T."/>
            <person name="Du C."/>
            <person name="Cheng J."/>
            <person name="Dai P."/>
            <person name="Han X."/>
            <person name="Huang E."/>
            <person name="Gao Y."/>
            <person name="Liu J."/>
            <person name="Shao H."/>
            <person name="Ye R."/>
            <person name="Li L."/>
            <person name="Wei W."/>
            <person name="Wang X."/>
            <person name="Wang C."/>
            <person name="Huo Q."/>
            <person name="Li W."/>
            <person name="Guo W."/>
            <person name="Chen H."/>
            <person name="Chen S."/>
            <person name="Zhou L."/>
            <person name="Zhou L."/>
            <person name="Ni X."/>
            <person name="Tian J."/>
            <person name="Zhou Y."/>
            <person name="Sheng Y."/>
            <person name="Liu T."/>
            <person name="Pan Y."/>
            <person name="Xia L."/>
            <person name="Li J."/>
            <person name="Zhao F."/>
            <person name="Cao W."/>
        </authorList>
    </citation>
    <scope>NUCLEOTIDE SEQUENCE</scope>
    <source>
        <strain evidence="2">Rsan-2018</strain>
        <tissue evidence="2">Larvae</tissue>
    </source>
</reference>
<sequence>MTGPPGGVEHYEDSKDTKFWDLDPLHEKVTTSEETRYTDAANNGFGRRRGDARTCGVWRRVCVLFAHMEVDEELPGPSRESENHPNDASSVSQEVESSNEARASSDASLDNEKDDDEGLSRTWTEDGWHTVLSRRRKKNSKKTQKEPEKGMEKKNEEPPANPPETPRPTASPEGRHKIILRPHKGLTVKNLLGSALSMAVTEACRNTFGGDSFLLRVHPGSNIVIMSAPREEVAGMLREISQLKIRGQIHSFNACVADPEDVLRGIVHGLPPGTTQADLMANLRIRTQGVNTERARMLGSSKSAIITFTGNVLPRGYLSPIQAYRTSLQDLSVYWTPNRCVPDPKRQRLLQVWDI</sequence>
<proteinExistence type="predicted"/>
<organism evidence="2 3">
    <name type="scientific">Rhipicephalus sanguineus</name>
    <name type="common">Brown dog tick</name>
    <name type="synonym">Ixodes sanguineus</name>
    <dbReference type="NCBI Taxonomy" id="34632"/>
    <lineage>
        <taxon>Eukaryota</taxon>
        <taxon>Metazoa</taxon>
        <taxon>Ecdysozoa</taxon>
        <taxon>Arthropoda</taxon>
        <taxon>Chelicerata</taxon>
        <taxon>Arachnida</taxon>
        <taxon>Acari</taxon>
        <taxon>Parasitiformes</taxon>
        <taxon>Ixodida</taxon>
        <taxon>Ixodoidea</taxon>
        <taxon>Ixodidae</taxon>
        <taxon>Rhipicephalinae</taxon>
        <taxon>Rhipicephalus</taxon>
        <taxon>Rhipicephalus</taxon>
    </lineage>
</organism>
<feature type="compositionally biased region" description="Basic and acidic residues" evidence="1">
    <location>
        <begin position="143"/>
        <end position="157"/>
    </location>
</feature>
<gene>
    <name evidence="2" type="ORF">HPB52_019181</name>
</gene>
<dbReference type="AlphaFoldDB" id="A0A9D4QDW2"/>